<evidence type="ECO:0000256" key="1">
    <source>
        <dbReference type="SAM" id="MobiDB-lite"/>
    </source>
</evidence>
<comment type="caution">
    <text evidence="2">The sequence shown here is derived from an EMBL/GenBank/DDBJ whole genome shotgun (WGS) entry which is preliminary data.</text>
</comment>
<feature type="compositionally biased region" description="Low complexity" evidence="1">
    <location>
        <begin position="34"/>
        <end position="50"/>
    </location>
</feature>
<evidence type="ECO:0008006" key="4">
    <source>
        <dbReference type="Google" id="ProtNLM"/>
    </source>
</evidence>
<evidence type="ECO:0000313" key="2">
    <source>
        <dbReference type="EMBL" id="MCR2808043.1"/>
    </source>
</evidence>
<name>A0A9X2SDN0_9BACL</name>
<proteinExistence type="predicted"/>
<gene>
    <name evidence="2" type="ORF">NQZ67_29640</name>
</gene>
<sequence length="76" mass="7451">MTTILIIFILIFVGWAIAAITATPKTRRHRLRNGDSSGVYSDSGYSDSGYSDSGYSGGGCDGGGGGGDGGGGGGGD</sequence>
<keyword evidence="3" id="KW-1185">Reference proteome</keyword>
<feature type="region of interest" description="Disordered" evidence="1">
    <location>
        <begin position="27"/>
        <end position="50"/>
    </location>
</feature>
<organism evidence="2 3">
    <name type="scientific">Paenibacillus soyae</name>
    <dbReference type="NCBI Taxonomy" id="2969249"/>
    <lineage>
        <taxon>Bacteria</taxon>
        <taxon>Bacillati</taxon>
        <taxon>Bacillota</taxon>
        <taxon>Bacilli</taxon>
        <taxon>Bacillales</taxon>
        <taxon>Paenibacillaceae</taxon>
        <taxon>Paenibacillus</taxon>
    </lineage>
</organism>
<accession>A0A9X2SDN0</accession>
<dbReference type="EMBL" id="JANIPJ010000043">
    <property type="protein sequence ID" value="MCR2808043.1"/>
    <property type="molecule type" value="Genomic_DNA"/>
</dbReference>
<dbReference type="RefSeq" id="WP_257453092.1">
    <property type="nucleotide sequence ID" value="NZ_JANIPJ010000043.1"/>
</dbReference>
<evidence type="ECO:0000313" key="3">
    <source>
        <dbReference type="Proteomes" id="UP001141950"/>
    </source>
</evidence>
<dbReference type="Proteomes" id="UP001141950">
    <property type="component" value="Unassembled WGS sequence"/>
</dbReference>
<protein>
    <recommendedName>
        <fullName evidence="4">Methanol dehydrogenase</fullName>
    </recommendedName>
</protein>
<dbReference type="AlphaFoldDB" id="A0A9X2SDN0"/>
<reference evidence="2" key="1">
    <citation type="submission" date="2022-08" db="EMBL/GenBank/DDBJ databases">
        <title>The genomic sequence of strain Paenibacillus sp. SCIV0701.</title>
        <authorList>
            <person name="Zhao H."/>
        </authorList>
    </citation>
    <scope>NUCLEOTIDE SEQUENCE</scope>
    <source>
        <strain evidence="2">SCIV0701</strain>
    </source>
</reference>